<feature type="compositionally biased region" description="Basic and acidic residues" evidence="1">
    <location>
        <begin position="61"/>
        <end position="71"/>
    </location>
</feature>
<organism evidence="2">
    <name type="scientific">Pectinophora gossypiella</name>
    <name type="common">Cotton pink bollworm</name>
    <name type="synonym">Depressaria gossypiella</name>
    <dbReference type="NCBI Taxonomy" id="13191"/>
    <lineage>
        <taxon>Eukaryota</taxon>
        <taxon>Metazoa</taxon>
        <taxon>Ecdysozoa</taxon>
        <taxon>Arthropoda</taxon>
        <taxon>Hexapoda</taxon>
        <taxon>Insecta</taxon>
        <taxon>Pterygota</taxon>
        <taxon>Neoptera</taxon>
        <taxon>Endopterygota</taxon>
        <taxon>Lepidoptera</taxon>
        <taxon>Glossata</taxon>
        <taxon>Ditrysia</taxon>
        <taxon>Gelechioidea</taxon>
        <taxon>Gelechiidae</taxon>
        <taxon>Apatetrinae</taxon>
        <taxon>Pectinophora</taxon>
    </lineage>
</organism>
<feature type="region of interest" description="Disordered" evidence="1">
    <location>
        <begin position="35"/>
        <end position="88"/>
    </location>
</feature>
<protein>
    <submittedName>
        <fullName evidence="2">Uncharacterized protein</fullName>
    </submittedName>
</protein>
<name>A0A1E1W0Z4_PECGO</name>
<feature type="compositionally biased region" description="Basic and acidic residues" evidence="1">
    <location>
        <begin position="35"/>
        <end position="50"/>
    </location>
</feature>
<dbReference type="AlphaFoldDB" id="A0A1E1W0Z4"/>
<accession>A0A1E1W0Z4</accession>
<dbReference type="OrthoDB" id="1594986at2759"/>
<feature type="non-terminal residue" evidence="2">
    <location>
        <position position="183"/>
    </location>
</feature>
<feature type="non-terminal residue" evidence="2">
    <location>
        <position position="1"/>
    </location>
</feature>
<feature type="region of interest" description="Disordered" evidence="1">
    <location>
        <begin position="164"/>
        <end position="183"/>
    </location>
</feature>
<gene>
    <name evidence="2" type="ORF">g.349</name>
</gene>
<reference evidence="2" key="1">
    <citation type="submission" date="2015-09" db="EMBL/GenBank/DDBJ databases">
        <title>De novo assembly of Pectinophora gossypiella (Pink Bollworm) gut transcriptome.</title>
        <authorList>
            <person name="Tassone E.E."/>
        </authorList>
    </citation>
    <scope>NUCLEOTIDE SEQUENCE</scope>
</reference>
<dbReference type="EMBL" id="GDQN01010483">
    <property type="protein sequence ID" value="JAT80571.1"/>
    <property type="molecule type" value="Transcribed_RNA"/>
</dbReference>
<proteinExistence type="predicted"/>
<evidence type="ECO:0000313" key="2">
    <source>
        <dbReference type="EMBL" id="JAT80571.1"/>
    </source>
</evidence>
<sequence>SDHSMTWEDFFGSTTDLTPTLIGIYDSLLAQGKSLRPETEPLETAKDARNDPPVTEELTIEETKDTEDSKTEVTANGPMKTSGSAKLPVATINKSSLYSFRTKSEENGASEKCELTSEPILKDKLQRTFKDTKGETSAFGNLSPNVKRMISGATETTTLKFQKKTTPTVRSSMRHRSNIPLVG</sequence>
<evidence type="ECO:0000256" key="1">
    <source>
        <dbReference type="SAM" id="MobiDB-lite"/>
    </source>
</evidence>